<dbReference type="RefSeq" id="WP_012958703.1">
    <property type="nucleotide sequence ID" value="NC_013791.2"/>
</dbReference>
<dbReference type="STRING" id="398511.BpOF4_16480"/>
<dbReference type="KEGG" id="bpf:BpOF4_16480"/>
<name>D3FQ48_ALKPO</name>
<accession>D3FQ48</accession>
<gene>
    <name evidence="2" type="ordered locus">BpOF4_16480</name>
</gene>
<keyword evidence="1" id="KW-1133">Transmembrane helix</keyword>
<feature type="transmembrane region" description="Helical" evidence="1">
    <location>
        <begin position="6"/>
        <end position="28"/>
    </location>
</feature>
<keyword evidence="1" id="KW-0472">Membrane</keyword>
<dbReference type="eggNOG" id="ENOG5031DF9">
    <property type="taxonomic scope" value="Bacteria"/>
</dbReference>
<dbReference type="Pfam" id="PF11337">
    <property type="entry name" value="DUF3139"/>
    <property type="match status" value="1"/>
</dbReference>
<dbReference type="Proteomes" id="UP000001544">
    <property type="component" value="Chromosome"/>
</dbReference>
<organism evidence="2 3">
    <name type="scientific">Alkalihalophilus pseudofirmus (strain ATCC BAA-2126 / JCM 17055 / OF4)</name>
    <name type="common">Bacillus pseudofirmus</name>
    <dbReference type="NCBI Taxonomy" id="398511"/>
    <lineage>
        <taxon>Bacteria</taxon>
        <taxon>Bacillati</taxon>
        <taxon>Bacillota</taxon>
        <taxon>Bacilli</taxon>
        <taxon>Bacillales</taxon>
        <taxon>Bacillaceae</taxon>
        <taxon>Alkalihalophilus</taxon>
    </lineage>
</organism>
<protein>
    <recommendedName>
        <fullName evidence="4">DUF3139 domain-containing protein</fullName>
    </recommendedName>
</protein>
<proteinExistence type="predicted"/>
<dbReference type="AlphaFoldDB" id="D3FQ48"/>
<evidence type="ECO:0000313" key="3">
    <source>
        <dbReference type="Proteomes" id="UP000001544"/>
    </source>
</evidence>
<sequence length="139" mass="16255">MVKRILLIMFSLLAAAVILIPISLFYILNNGNPYHKYLVNKHIPQHLVELGYPEEDIIEQAYLQPKHPINNDVYHGHYKVVFADEPQLEYLYGFTKKGKNVVQFCQKETLIAPRHYGEMTTDETKHSEEDCIGYFDNRD</sequence>
<evidence type="ECO:0008006" key="4">
    <source>
        <dbReference type="Google" id="ProtNLM"/>
    </source>
</evidence>
<evidence type="ECO:0000256" key="1">
    <source>
        <dbReference type="SAM" id="Phobius"/>
    </source>
</evidence>
<keyword evidence="1" id="KW-0812">Transmembrane</keyword>
<keyword evidence="3" id="KW-1185">Reference proteome</keyword>
<dbReference type="EMBL" id="CP001878">
    <property type="protein sequence ID" value="ADC51341.1"/>
    <property type="molecule type" value="Genomic_DNA"/>
</dbReference>
<dbReference type="HOGENOM" id="CLU_1841150_0_0_9"/>
<reference evidence="2 3" key="1">
    <citation type="journal article" date="2011" name="Environ. Microbiol.">
        <title>Genome of alkaliphilic Bacillus pseudofirmus OF4 reveals adaptations that support the ability to grow in an external pH range from 7.5 to 11.4.</title>
        <authorList>
            <person name="Janto B."/>
            <person name="Ahmed A."/>
            <person name="Ito M."/>
            <person name="Liu J."/>
            <person name="Hicks D.B."/>
            <person name="Pagni S."/>
            <person name="Fackelmayer O.J."/>
            <person name="Smith T.A."/>
            <person name="Earl J."/>
            <person name="Elbourne L.D."/>
            <person name="Hassan K."/>
            <person name="Paulsen I.T."/>
            <person name="Kolsto A.B."/>
            <person name="Tourasse N.J."/>
            <person name="Ehrlich G.D."/>
            <person name="Boissy R."/>
            <person name="Ivey D.M."/>
            <person name="Li G."/>
            <person name="Xue Y."/>
            <person name="Ma Y."/>
            <person name="Hu F.Z."/>
            <person name="Krulwich T.A."/>
        </authorList>
    </citation>
    <scope>NUCLEOTIDE SEQUENCE [LARGE SCALE GENOMIC DNA]</scope>
    <source>
        <strain evidence="3">ATCC BAA-2126 / JCM 17055 / OF4</strain>
    </source>
</reference>
<dbReference type="InterPro" id="IPR021486">
    <property type="entry name" value="DUF3139"/>
</dbReference>
<evidence type="ECO:0000313" key="2">
    <source>
        <dbReference type="EMBL" id="ADC51341.1"/>
    </source>
</evidence>